<dbReference type="EMBL" id="CP089977">
    <property type="protein sequence ID" value="UXZ04924.1"/>
    <property type="molecule type" value="Genomic_DNA"/>
</dbReference>
<proteinExistence type="predicted"/>
<protein>
    <recommendedName>
        <fullName evidence="4">Lipoprotein</fullName>
    </recommendedName>
</protein>
<keyword evidence="1" id="KW-0732">Signal</keyword>
<dbReference type="PROSITE" id="PS51257">
    <property type="entry name" value="PROKAR_LIPOPROTEIN"/>
    <property type="match status" value="1"/>
</dbReference>
<feature type="signal peptide" evidence="1">
    <location>
        <begin position="1"/>
        <end position="21"/>
    </location>
</feature>
<organism evidence="2 3">
    <name type="scientific">Moraxella nasicaprae</name>
    <dbReference type="NCBI Taxonomy" id="2904122"/>
    <lineage>
        <taxon>Bacteria</taxon>
        <taxon>Pseudomonadati</taxon>
        <taxon>Pseudomonadota</taxon>
        <taxon>Gammaproteobacteria</taxon>
        <taxon>Moraxellales</taxon>
        <taxon>Moraxellaceae</taxon>
        <taxon>Moraxella</taxon>
    </lineage>
</organism>
<evidence type="ECO:0000313" key="3">
    <source>
        <dbReference type="Proteomes" id="UP001063782"/>
    </source>
</evidence>
<evidence type="ECO:0008006" key="4">
    <source>
        <dbReference type="Google" id="ProtNLM"/>
    </source>
</evidence>
<dbReference type="RefSeq" id="WP_263076425.1">
    <property type="nucleotide sequence ID" value="NZ_CP089977.1"/>
</dbReference>
<feature type="chain" id="PRO_5045150495" description="Lipoprotein" evidence="1">
    <location>
        <begin position="22"/>
        <end position="104"/>
    </location>
</feature>
<keyword evidence="3" id="KW-1185">Reference proteome</keyword>
<evidence type="ECO:0000313" key="2">
    <source>
        <dbReference type="EMBL" id="UXZ04924.1"/>
    </source>
</evidence>
<reference evidence="2" key="1">
    <citation type="submission" date="2021-12" db="EMBL/GenBank/DDBJ databases">
        <title>taxonomy of Moraxella sp. ZY201224.</title>
        <authorList>
            <person name="Li F."/>
        </authorList>
    </citation>
    <scope>NUCLEOTIDE SEQUENCE</scope>
    <source>
        <strain evidence="2">ZY201224</strain>
    </source>
</reference>
<sequence>MQRLLLTLPMFALLSACVAPVDSTGKAVPVVINPAPAVIIDNRTVNKADPTAPIHQCKLKAFTTTFTSENVSRGKAKLDVQKQCQGKFNAMFCEEKDIECTEYK</sequence>
<dbReference type="Proteomes" id="UP001063782">
    <property type="component" value="Chromosome"/>
</dbReference>
<gene>
    <name evidence="2" type="ORF">LU297_00235</name>
</gene>
<accession>A0ABY6F4F9</accession>
<evidence type="ECO:0000256" key="1">
    <source>
        <dbReference type="SAM" id="SignalP"/>
    </source>
</evidence>
<name>A0ABY6F4F9_9GAMM</name>